<dbReference type="EMBL" id="JAYKXN010000005">
    <property type="protein sequence ID" value="KAK7285158.1"/>
    <property type="molecule type" value="Genomic_DNA"/>
</dbReference>
<gene>
    <name evidence="2" type="ORF">RJT34_19918</name>
</gene>
<feature type="region of interest" description="Disordered" evidence="1">
    <location>
        <begin position="58"/>
        <end position="81"/>
    </location>
</feature>
<sequence>MLTTPGRKWYLCGVDQHYKERQKLVIIVQPKGLPPTLPPSPAPSPVQHLFNLRGNSVPKKKKVGKLDHSSWTANKKFDHPNNLIETAGEEEAPSVQGIEFTTRACRSRFETHCTGRRLFSLALTWRPG</sequence>
<name>A0AAN9IRW8_CLITE</name>
<protein>
    <submittedName>
        <fullName evidence="2">Uncharacterized protein</fullName>
    </submittedName>
</protein>
<comment type="caution">
    <text evidence="2">The sequence shown here is derived from an EMBL/GenBank/DDBJ whole genome shotgun (WGS) entry which is preliminary data.</text>
</comment>
<accession>A0AAN9IRW8</accession>
<keyword evidence="3" id="KW-1185">Reference proteome</keyword>
<organism evidence="2 3">
    <name type="scientific">Clitoria ternatea</name>
    <name type="common">Butterfly pea</name>
    <dbReference type="NCBI Taxonomy" id="43366"/>
    <lineage>
        <taxon>Eukaryota</taxon>
        <taxon>Viridiplantae</taxon>
        <taxon>Streptophyta</taxon>
        <taxon>Embryophyta</taxon>
        <taxon>Tracheophyta</taxon>
        <taxon>Spermatophyta</taxon>
        <taxon>Magnoliopsida</taxon>
        <taxon>eudicotyledons</taxon>
        <taxon>Gunneridae</taxon>
        <taxon>Pentapetalae</taxon>
        <taxon>rosids</taxon>
        <taxon>fabids</taxon>
        <taxon>Fabales</taxon>
        <taxon>Fabaceae</taxon>
        <taxon>Papilionoideae</taxon>
        <taxon>50 kb inversion clade</taxon>
        <taxon>NPAAA clade</taxon>
        <taxon>indigoferoid/millettioid clade</taxon>
        <taxon>Phaseoleae</taxon>
        <taxon>Clitoria</taxon>
    </lineage>
</organism>
<evidence type="ECO:0000313" key="3">
    <source>
        <dbReference type="Proteomes" id="UP001359559"/>
    </source>
</evidence>
<proteinExistence type="predicted"/>
<evidence type="ECO:0000313" key="2">
    <source>
        <dbReference type="EMBL" id="KAK7285158.1"/>
    </source>
</evidence>
<dbReference type="AlphaFoldDB" id="A0AAN9IRW8"/>
<evidence type="ECO:0000256" key="1">
    <source>
        <dbReference type="SAM" id="MobiDB-lite"/>
    </source>
</evidence>
<dbReference type="Proteomes" id="UP001359559">
    <property type="component" value="Unassembled WGS sequence"/>
</dbReference>
<reference evidence="2 3" key="1">
    <citation type="submission" date="2024-01" db="EMBL/GenBank/DDBJ databases">
        <title>The genomes of 5 underutilized Papilionoideae crops provide insights into root nodulation and disease resistance.</title>
        <authorList>
            <person name="Yuan L."/>
        </authorList>
    </citation>
    <scope>NUCLEOTIDE SEQUENCE [LARGE SCALE GENOMIC DNA]</scope>
    <source>
        <strain evidence="2">LY-2023</strain>
        <tissue evidence="2">Leaf</tissue>
    </source>
</reference>